<keyword evidence="3" id="KW-1185">Reference proteome</keyword>
<protein>
    <recommendedName>
        <fullName evidence="4">Lipoprotein</fullName>
    </recommendedName>
</protein>
<evidence type="ECO:0000256" key="1">
    <source>
        <dbReference type="SAM" id="SignalP"/>
    </source>
</evidence>
<feature type="chain" id="PRO_5046224681" description="Lipoprotein" evidence="1">
    <location>
        <begin position="22"/>
        <end position="95"/>
    </location>
</feature>
<accession>A0ABQ6PEP7</accession>
<reference evidence="2 3" key="1">
    <citation type="journal article" date="2024" name="Dis. Aquat. Organ.">
        <title>Francisella sciaenopsi sp. nov. isolated from diseased red drum Sciaenops ocellatus in Florida, USA.</title>
        <authorList>
            <person name="Kawahara M."/>
            <person name="Cody T.T."/>
            <person name="Yanong R.P.E."/>
            <person name="Henderson E."/>
            <person name="Yazdi Z."/>
            <person name="Soto E."/>
        </authorList>
    </citation>
    <scope>NUCLEOTIDE SEQUENCE [LARGE SCALE GENOMIC DNA]</scope>
    <source>
        <strain evidence="2 3">R22-20-7</strain>
    </source>
</reference>
<name>A0ABQ6PEP7_9GAMM</name>
<evidence type="ECO:0000313" key="2">
    <source>
        <dbReference type="EMBL" id="GMN88996.1"/>
    </source>
</evidence>
<sequence length="95" mass="10869">MFKKVVIITFCILLLASCAKSRQDMIKLTAKNYEVNPNQVKLDKIISNDPGGVGVYVWQAEINDKMVVCDYFPNFMLKFNYNALQCSIPKEKITD</sequence>
<dbReference type="Proteomes" id="UP001628164">
    <property type="component" value="Unassembled WGS sequence"/>
</dbReference>
<dbReference type="RefSeq" id="WP_407876862.1">
    <property type="nucleotide sequence ID" value="NZ_BTHG01000001.1"/>
</dbReference>
<proteinExistence type="predicted"/>
<keyword evidence="1" id="KW-0732">Signal</keyword>
<dbReference type="EMBL" id="BTHG01000001">
    <property type="protein sequence ID" value="GMN88996.1"/>
    <property type="molecule type" value="Genomic_DNA"/>
</dbReference>
<evidence type="ECO:0000313" key="3">
    <source>
        <dbReference type="Proteomes" id="UP001628164"/>
    </source>
</evidence>
<comment type="caution">
    <text evidence="2">The sequence shown here is derived from an EMBL/GenBank/DDBJ whole genome shotgun (WGS) entry which is preliminary data.</text>
</comment>
<feature type="signal peptide" evidence="1">
    <location>
        <begin position="1"/>
        <end position="21"/>
    </location>
</feature>
<gene>
    <name evidence="2" type="ORF">fsci_04820</name>
</gene>
<organism evidence="2 3">
    <name type="scientific">Francisella sciaenopsi</name>
    <dbReference type="NCBI Taxonomy" id="3055034"/>
    <lineage>
        <taxon>Bacteria</taxon>
        <taxon>Pseudomonadati</taxon>
        <taxon>Pseudomonadota</taxon>
        <taxon>Gammaproteobacteria</taxon>
        <taxon>Thiotrichales</taxon>
        <taxon>Francisellaceae</taxon>
        <taxon>Francisella</taxon>
    </lineage>
</organism>
<evidence type="ECO:0008006" key="4">
    <source>
        <dbReference type="Google" id="ProtNLM"/>
    </source>
</evidence>
<dbReference type="PROSITE" id="PS51257">
    <property type="entry name" value="PROKAR_LIPOPROTEIN"/>
    <property type="match status" value="1"/>
</dbReference>